<dbReference type="HOGENOM" id="CLU_2857411_0_0_6"/>
<gene>
    <name evidence="1" type="ordered locus">Atc_m195</name>
</gene>
<evidence type="ECO:0000313" key="1">
    <source>
        <dbReference type="EMBL" id="AEK59726.1"/>
    </source>
</evidence>
<sequence length="64" mass="7029">MRVSGYGLANQGQAPQGGEGLWALAKVKSRRFHAHPTGQPKKSALCNIKQSVGIDFRRLLHGFR</sequence>
<name>F9ZUA7_ACICS</name>
<accession>F9ZUA7</accession>
<keyword evidence="1" id="KW-0614">Plasmid</keyword>
<geneLocation type="plasmid" evidence="1">
    <name>megaplasmid</name>
</geneLocation>
<dbReference type="Proteomes" id="UP000006135">
    <property type="component" value="Plasmid megaplasmid"/>
</dbReference>
<protein>
    <submittedName>
        <fullName evidence="1">Uncharacterized protein</fullName>
    </submittedName>
</protein>
<organism evidence="1 2">
    <name type="scientific">Acidithiobacillus caldus (strain SM-1)</name>
    <dbReference type="NCBI Taxonomy" id="990288"/>
    <lineage>
        <taxon>Bacteria</taxon>
        <taxon>Pseudomonadati</taxon>
        <taxon>Pseudomonadota</taxon>
        <taxon>Acidithiobacillia</taxon>
        <taxon>Acidithiobacillales</taxon>
        <taxon>Acidithiobacillaceae</taxon>
        <taxon>Acidithiobacillus</taxon>
    </lineage>
</organism>
<dbReference type="KEGG" id="acu:Atc_m195"/>
<dbReference type="EMBL" id="CP002574">
    <property type="protein sequence ID" value="AEK59726.1"/>
    <property type="molecule type" value="Genomic_DNA"/>
</dbReference>
<dbReference type="AlphaFoldDB" id="F9ZUA7"/>
<evidence type="ECO:0000313" key="2">
    <source>
        <dbReference type="Proteomes" id="UP000006135"/>
    </source>
</evidence>
<reference evidence="1 2" key="1">
    <citation type="journal article" date="2011" name="J. Genet. Genomics">
        <title>Unraveling the Acidithiobacillus caldus complete genome and its central metabolisms for carbon assimilation.</title>
        <authorList>
            <person name="You X.Y."/>
            <person name="Guo X."/>
            <person name="Zheng H.J."/>
            <person name="Zhang M.J."/>
            <person name="Liu L.J."/>
            <person name="Zhu Y.Q."/>
            <person name="Zhu B."/>
            <person name="Wang S.Y."/>
            <person name="Zhao G.P."/>
            <person name="Poetsch A."/>
            <person name="Jiang C.Y."/>
            <person name="Liu S.J."/>
        </authorList>
    </citation>
    <scope>NUCLEOTIDE SEQUENCE [LARGE SCALE GENOMIC DNA]</scope>
    <source>
        <strain evidence="1 2">SM-1</strain>
        <plasmid evidence="2">Plasmid megaplasmid</plasmid>
    </source>
</reference>
<keyword evidence="2" id="KW-1185">Reference proteome</keyword>
<proteinExistence type="predicted"/>